<keyword evidence="11" id="KW-0472">Membrane</keyword>
<feature type="domain" description="Histidine kinase/HSP90-like ATPase" evidence="12">
    <location>
        <begin position="295"/>
        <end position="385"/>
    </location>
</feature>
<evidence type="ECO:0000256" key="3">
    <source>
        <dbReference type="ARBA" id="ARBA00022553"/>
    </source>
</evidence>
<dbReference type="EMBL" id="JAUSRA010000001">
    <property type="protein sequence ID" value="MDP9794795.1"/>
    <property type="molecule type" value="Genomic_DNA"/>
</dbReference>
<accession>A0ABT9MTM4</accession>
<dbReference type="InterPro" id="IPR036890">
    <property type="entry name" value="HATPase_C_sf"/>
</dbReference>
<dbReference type="SUPFAM" id="SSF55874">
    <property type="entry name" value="ATPase domain of HSP90 chaperone/DNA topoisomerase II/histidine kinase"/>
    <property type="match status" value="1"/>
</dbReference>
<feature type="coiled-coil region" evidence="9">
    <location>
        <begin position="158"/>
        <end position="194"/>
    </location>
</feature>
<evidence type="ECO:0000256" key="2">
    <source>
        <dbReference type="ARBA" id="ARBA00012438"/>
    </source>
</evidence>
<dbReference type="InterPro" id="IPR050482">
    <property type="entry name" value="Sensor_HK_TwoCompSys"/>
</dbReference>
<dbReference type="RefSeq" id="WP_306830072.1">
    <property type="nucleotide sequence ID" value="NZ_JAUSRA010000001.1"/>
</dbReference>
<keyword evidence="15" id="KW-1185">Reference proteome</keyword>
<keyword evidence="3" id="KW-0597">Phosphoprotein</keyword>
<evidence type="ECO:0000259" key="12">
    <source>
        <dbReference type="Pfam" id="PF02518"/>
    </source>
</evidence>
<organism evidence="14 15">
    <name type="scientific">Catenuloplanes nepalensis</name>
    <dbReference type="NCBI Taxonomy" id="587533"/>
    <lineage>
        <taxon>Bacteria</taxon>
        <taxon>Bacillati</taxon>
        <taxon>Actinomycetota</taxon>
        <taxon>Actinomycetes</taxon>
        <taxon>Micromonosporales</taxon>
        <taxon>Micromonosporaceae</taxon>
        <taxon>Catenuloplanes</taxon>
    </lineage>
</organism>
<dbReference type="CDD" id="cd16917">
    <property type="entry name" value="HATPase_UhpB-NarQ-NarX-like"/>
    <property type="match status" value="1"/>
</dbReference>
<keyword evidence="8" id="KW-0902">Two-component regulatory system</keyword>
<keyword evidence="7" id="KW-0067">ATP-binding</keyword>
<evidence type="ECO:0000256" key="4">
    <source>
        <dbReference type="ARBA" id="ARBA00022679"/>
    </source>
</evidence>
<keyword evidence="9" id="KW-0175">Coiled coil</keyword>
<feature type="transmembrane region" description="Helical" evidence="11">
    <location>
        <begin position="136"/>
        <end position="155"/>
    </location>
</feature>
<dbReference type="InterPro" id="IPR011712">
    <property type="entry name" value="Sig_transdc_His_kin_sub3_dim/P"/>
</dbReference>
<keyword evidence="11" id="KW-1133">Transmembrane helix</keyword>
<evidence type="ECO:0000256" key="1">
    <source>
        <dbReference type="ARBA" id="ARBA00000085"/>
    </source>
</evidence>
<reference evidence="14 15" key="1">
    <citation type="submission" date="2023-07" db="EMBL/GenBank/DDBJ databases">
        <title>Sequencing the genomes of 1000 actinobacteria strains.</title>
        <authorList>
            <person name="Klenk H.-P."/>
        </authorList>
    </citation>
    <scope>NUCLEOTIDE SEQUENCE [LARGE SCALE GENOMIC DNA]</scope>
    <source>
        <strain evidence="14 15">DSM 44710</strain>
    </source>
</reference>
<dbReference type="PANTHER" id="PTHR24421">
    <property type="entry name" value="NITRATE/NITRITE SENSOR PROTEIN NARX-RELATED"/>
    <property type="match status" value="1"/>
</dbReference>
<evidence type="ECO:0000256" key="11">
    <source>
        <dbReference type="SAM" id="Phobius"/>
    </source>
</evidence>
<feature type="transmembrane region" description="Helical" evidence="11">
    <location>
        <begin position="58"/>
        <end position="74"/>
    </location>
</feature>
<evidence type="ECO:0000256" key="7">
    <source>
        <dbReference type="ARBA" id="ARBA00022840"/>
    </source>
</evidence>
<evidence type="ECO:0000313" key="15">
    <source>
        <dbReference type="Proteomes" id="UP001240984"/>
    </source>
</evidence>
<dbReference type="GO" id="GO:0016301">
    <property type="term" value="F:kinase activity"/>
    <property type="evidence" value="ECO:0007669"/>
    <property type="project" value="UniProtKB-KW"/>
</dbReference>
<evidence type="ECO:0000256" key="6">
    <source>
        <dbReference type="ARBA" id="ARBA00022777"/>
    </source>
</evidence>
<dbReference type="Gene3D" id="3.30.565.10">
    <property type="entry name" value="Histidine kinase-like ATPase, C-terminal domain"/>
    <property type="match status" value="1"/>
</dbReference>
<keyword evidence="5" id="KW-0547">Nucleotide-binding</keyword>
<dbReference type="Pfam" id="PF01391">
    <property type="entry name" value="Collagen"/>
    <property type="match status" value="1"/>
</dbReference>
<proteinExistence type="predicted"/>
<feature type="compositionally biased region" description="Low complexity" evidence="10">
    <location>
        <begin position="388"/>
        <end position="442"/>
    </location>
</feature>
<evidence type="ECO:0000256" key="5">
    <source>
        <dbReference type="ARBA" id="ARBA00022741"/>
    </source>
</evidence>
<dbReference type="InterPro" id="IPR003594">
    <property type="entry name" value="HATPase_dom"/>
</dbReference>
<feature type="domain" description="Signal transduction histidine kinase subgroup 3 dimerisation and phosphoacceptor" evidence="13">
    <location>
        <begin position="184"/>
        <end position="249"/>
    </location>
</feature>
<keyword evidence="6 14" id="KW-0418">Kinase</keyword>
<comment type="catalytic activity">
    <reaction evidence="1">
        <text>ATP + protein L-histidine = ADP + protein N-phospho-L-histidine.</text>
        <dbReference type="EC" id="2.7.13.3"/>
    </reaction>
</comment>
<name>A0ABT9MTM4_9ACTN</name>
<keyword evidence="4" id="KW-0808">Transferase</keyword>
<evidence type="ECO:0000256" key="9">
    <source>
        <dbReference type="SAM" id="Coils"/>
    </source>
</evidence>
<feature type="transmembrane region" description="Helical" evidence="11">
    <location>
        <begin position="7"/>
        <end position="27"/>
    </location>
</feature>
<evidence type="ECO:0000313" key="14">
    <source>
        <dbReference type="EMBL" id="MDP9794795.1"/>
    </source>
</evidence>
<feature type="transmembrane region" description="Helical" evidence="11">
    <location>
        <begin position="107"/>
        <end position="124"/>
    </location>
</feature>
<dbReference type="Pfam" id="PF02518">
    <property type="entry name" value="HATPase_c"/>
    <property type="match status" value="1"/>
</dbReference>
<dbReference type="Pfam" id="PF07730">
    <property type="entry name" value="HisKA_3"/>
    <property type="match status" value="1"/>
</dbReference>
<gene>
    <name evidence="14" type="ORF">J2S43_003307</name>
</gene>
<dbReference type="InterPro" id="IPR008160">
    <property type="entry name" value="Collagen"/>
</dbReference>
<dbReference type="Proteomes" id="UP001240984">
    <property type="component" value="Unassembled WGS sequence"/>
</dbReference>
<feature type="region of interest" description="Disordered" evidence="10">
    <location>
        <begin position="385"/>
        <end position="450"/>
    </location>
</feature>
<dbReference type="PANTHER" id="PTHR24421:SF10">
    <property type="entry name" value="NITRATE_NITRITE SENSOR PROTEIN NARQ"/>
    <property type="match status" value="1"/>
</dbReference>
<sequence length="450" mass="46891">MNGVSRQWWLVVGSLAGMLLVGTATVMTDVYDVPLLVSWGAATAQCAALALTLARPRVATVLQLVAVAVFAFAQEGSAGIWPFQPPVMLTMVAHVALIGLRWPWREAVVIWWISALFGIVLATVDPRGRTIEVGDTALITYATNSVMVLFGTIAWRQRGAVRRELAQARRDVELEQAQRALVEERNRIARELHDVVAHSMSVIHMQATSAVYRWPDIDPEPRAEFGRIAAGTRATLREMRALLALLRDESADSEQRPMPDLRDLGELAESARRGGVPVTLDVAGEPGDGTVGLVAYRIVQESLSNVIRHAPGAQTRVRVAVDGADLLVDVVNGPPAALPRMIEEPARAGHGLVGMRERARLAGGCVRTGARPDGGYQVTARLPLSEDPAGSATGPAGKAGSAGPAGPAGKAGSAGLAGLAGKAGSAGPAGKAGSAGLAGAAGTVVEEGSA</sequence>
<dbReference type="EC" id="2.7.13.3" evidence="2"/>
<evidence type="ECO:0000256" key="8">
    <source>
        <dbReference type="ARBA" id="ARBA00023012"/>
    </source>
</evidence>
<protein>
    <recommendedName>
        <fullName evidence="2">histidine kinase</fullName>
        <ecNumber evidence="2">2.7.13.3</ecNumber>
    </recommendedName>
</protein>
<keyword evidence="11" id="KW-0812">Transmembrane</keyword>
<feature type="transmembrane region" description="Helical" evidence="11">
    <location>
        <begin position="33"/>
        <end position="51"/>
    </location>
</feature>
<dbReference type="Gene3D" id="1.20.5.1930">
    <property type="match status" value="1"/>
</dbReference>
<evidence type="ECO:0000256" key="10">
    <source>
        <dbReference type="SAM" id="MobiDB-lite"/>
    </source>
</evidence>
<comment type="caution">
    <text evidence="14">The sequence shown here is derived from an EMBL/GenBank/DDBJ whole genome shotgun (WGS) entry which is preliminary data.</text>
</comment>
<evidence type="ECO:0000259" key="13">
    <source>
        <dbReference type="Pfam" id="PF07730"/>
    </source>
</evidence>